<sequence length="144" mass="16941">MDISNVIEQVSISYFLDALGRLAQWARTKISDYTWVDSIADRESKTKYHSRSKARVARPRHIMSAYHEESFEPHSRTVQKEEEICARQGCRDPKVYLLRRKMDKRRNRATRFYSHLLVSITNGLIDYVPAEEVDYDPDEGEDQT</sequence>
<dbReference type="HOGENOM" id="CLU_1799776_0_0_1"/>
<protein>
    <submittedName>
        <fullName evidence="1">Uncharacterized protein</fullName>
    </submittedName>
</protein>
<organism evidence="1 2">
    <name type="scientific">Populus trichocarpa</name>
    <name type="common">Western balsam poplar</name>
    <name type="synonym">Populus balsamifera subsp. trichocarpa</name>
    <dbReference type="NCBI Taxonomy" id="3694"/>
    <lineage>
        <taxon>Eukaryota</taxon>
        <taxon>Viridiplantae</taxon>
        <taxon>Streptophyta</taxon>
        <taxon>Embryophyta</taxon>
        <taxon>Tracheophyta</taxon>
        <taxon>Spermatophyta</taxon>
        <taxon>Magnoliopsida</taxon>
        <taxon>eudicotyledons</taxon>
        <taxon>Gunneridae</taxon>
        <taxon>Pentapetalae</taxon>
        <taxon>rosids</taxon>
        <taxon>fabids</taxon>
        <taxon>Malpighiales</taxon>
        <taxon>Salicaceae</taxon>
        <taxon>Saliceae</taxon>
        <taxon>Populus</taxon>
    </lineage>
</organism>
<evidence type="ECO:0000313" key="2">
    <source>
        <dbReference type="Proteomes" id="UP000006729"/>
    </source>
</evidence>
<gene>
    <name evidence="1" type="ORF">POPTR_009G031700</name>
</gene>
<evidence type="ECO:0000313" key="1">
    <source>
        <dbReference type="EMBL" id="PNT19308.1"/>
    </source>
</evidence>
<proteinExistence type="predicted"/>
<dbReference type="EMBL" id="CM009298">
    <property type="protein sequence ID" value="PNT19308.1"/>
    <property type="molecule type" value="Genomic_DNA"/>
</dbReference>
<dbReference type="InParanoid" id="B9HPG7"/>
<reference evidence="1 2" key="1">
    <citation type="journal article" date="2006" name="Science">
        <title>The genome of black cottonwood, Populus trichocarpa (Torr. &amp; Gray).</title>
        <authorList>
            <person name="Tuskan G.A."/>
            <person name="Difazio S."/>
            <person name="Jansson S."/>
            <person name="Bohlmann J."/>
            <person name="Grigoriev I."/>
            <person name="Hellsten U."/>
            <person name="Putnam N."/>
            <person name="Ralph S."/>
            <person name="Rombauts S."/>
            <person name="Salamov A."/>
            <person name="Schein J."/>
            <person name="Sterck L."/>
            <person name="Aerts A."/>
            <person name="Bhalerao R.R."/>
            <person name="Bhalerao R.P."/>
            <person name="Blaudez D."/>
            <person name="Boerjan W."/>
            <person name="Brun A."/>
            <person name="Brunner A."/>
            <person name="Busov V."/>
            <person name="Campbell M."/>
            <person name="Carlson J."/>
            <person name="Chalot M."/>
            <person name="Chapman J."/>
            <person name="Chen G.L."/>
            <person name="Cooper D."/>
            <person name="Coutinho P.M."/>
            <person name="Couturier J."/>
            <person name="Covert S."/>
            <person name="Cronk Q."/>
            <person name="Cunningham R."/>
            <person name="Davis J."/>
            <person name="Degroeve S."/>
            <person name="Dejardin A."/>
            <person name="Depamphilis C."/>
            <person name="Detter J."/>
            <person name="Dirks B."/>
            <person name="Dubchak I."/>
            <person name="Duplessis S."/>
            <person name="Ehlting J."/>
            <person name="Ellis B."/>
            <person name="Gendler K."/>
            <person name="Goodstein D."/>
            <person name="Gribskov M."/>
            <person name="Grimwood J."/>
            <person name="Groover A."/>
            <person name="Gunter L."/>
            <person name="Hamberger B."/>
            <person name="Heinze B."/>
            <person name="Helariutta Y."/>
            <person name="Henrissat B."/>
            <person name="Holligan D."/>
            <person name="Holt R."/>
            <person name="Huang W."/>
            <person name="Islam-Faridi N."/>
            <person name="Jones S."/>
            <person name="Jones-Rhoades M."/>
            <person name="Jorgensen R."/>
            <person name="Joshi C."/>
            <person name="Kangasjarvi J."/>
            <person name="Karlsson J."/>
            <person name="Kelleher C."/>
            <person name="Kirkpatrick R."/>
            <person name="Kirst M."/>
            <person name="Kohler A."/>
            <person name="Kalluri U."/>
            <person name="Larimer F."/>
            <person name="Leebens-Mack J."/>
            <person name="Leple J.C."/>
            <person name="Locascio P."/>
            <person name="Lou Y."/>
            <person name="Lucas S."/>
            <person name="Martin F."/>
            <person name="Montanini B."/>
            <person name="Napoli C."/>
            <person name="Nelson D.R."/>
            <person name="Nelson C."/>
            <person name="Nieminen K."/>
            <person name="Nilsson O."/>
            <person name="Pereda V."/>
            <person name="Peter G."/>
            <person name="Philippe R."/>
            <person name="Pilate G."/>
            <person name="Poliakov A."/>
            <person name="Razumovskaya J."/>
            <person name="Richardson P."/>
            <person name="Rinaldi C."/>
            <person name="Ritland K."/>
            <person name="Rouze P."/>
            <person name="Ryaboy D."/>
            <person name="Schmutz J."/>
            <person name="Schrader J."/>
            <person name="Segerman B."/>
            <person name="Shin H."/>
            <person name="Siddiqui A."/>
            <person name="Sterky F."/>
            <person name="Terry A."/>
            <person name="Tsai C.J."/>
            <person name="Uberbacher E."/>
            <person name="Unneberg P."/>
            <person name="Vahala J."/>
            <person name="Wall K."/>
            <person name="Wessler S."/>
            <person name="Yang G."/>
            <person name="Yin T."/>
            <person name="Douglas C."/>
            <person name="Marra M."/>
            <person name="Sandberg G."/>
            <person name="Van de Peer Y."/>
            <person name="Rokhsar D."/>
        </authorList>
    </citation>
    <scope>NUCLEOTIDE SEQUENCE [LARGE SCALE GENOMIC DNA]</scope>
    <source>
        <strain evidence="2">cv. Nisqually</strain>
    </source>
</reference>
<dbReference type="AlphaFoldDB" id="B9HPG7"/>
<accession>B9HPG7</accession>
<name>B9HPG7_POPTR</name>
<dbReference type="Proteomes" id="UP000006729">
    <property type="component" value="Chromosome 9"/>
</dbReference>
<keyword evidence="2" id="KW-1185">Reference proteome</keyword>